<dbReference type="STRING" id="1618207.UM93_07520"/>
<dbReference type="AlphaFoldDB" id="A0A0D4BYI8"/>
<dbReference type="InterPro" id="IPR018076">
    <property type="entry name" value="T2SS_GspF_dom"/>
</dbReference>
<reference evidence="8 9" key="1">
    <citation type="journal article" date="2015" name="Genome Announc.">
        <title>Complete Genome Sequencing of Protease-Producing Novel Arthrobacter sp. Strain IHBB 11108 Using PacBio Single-Molecule Real-Time Sequencing Technology.</title>
        <authorList>
            <person name="Kiran S."/>
            <person name="Swarnkar M.K."/>
            <person name="Pal M."/>
            <person name="Thakur R."/>
            <person name="Tewari R."/>
            <person name="Singh A.K."/>
            <person name="Gulati A."/>
        </authorList>
    </citation>
    <scope>NUCLEOTIDE SEQUENCE [LARGE SCALE GENOMIC DNA]</scope>
    <source>
        <strain evidence="8 9">IHBB 11108</strain>
    </source>
</reference>
<dbReference type="GO" id="GO:0005886">
    <property type="term" value="C:plasma membrane"/>
    <property type="evidence" value="ECO:0007669"/>
    <property type="project" value="UniProtKB-SubCell"/>
</dbReference>
<gene>
    <name evidence="8" type="ORF">UM93_07520</name>
</gene>
<keyword evidence="4 6" id="KW-1133">Transmembrane helix</keyword>
<evidence type="ECO:0000313" key="8">
    <source>
        <dbReference type="EMBL" id="AJT41403.1"/>
    </source>
</evidence>
<dbReference type="RefSeq" id="WP_045074748.1">
    <property type="nucleotide sequence ID" value="NZ_CP011005.1"/>
</dbReference>
<proteinExistence type="predicted"/>
<sequence>MNVNTAVGVISGMGMGAGLWLLLARLLWNRRGDFSDRIASQLTALARQSKLLSEDLPGAGVLEPLERIIRLLADDASGWLARLRPGTAGLALRLERAGRPENTLYFRAVQVISVVAGLIVASVVLMFYGANGGFNLLLAFLVTITGGIMGLYAPEWLLNRQIHRRESRMLAEFPALAELMALAVGAGESVTGALERVCQNSAGPLAKEFSRILAQTRTGSSLADALSDFSRRSSVAPLIRFTEGLAIGVERGTPMVEVLRAQAQDVREFAKRQLIESAGKKEIAMMVPLVFGILPLTVIFAAFPGLQLLTFGL</sequence>
<comment type="subcellular location">
    <subcellularLocation>
        <location evidence="1">Cell membrane</location>
        <topology evidence="1">Multi-pass membrane protein</topology>
    </subcellularLocation>
</comment>
<evidence type="ECO:0000256" key="5">
    <source>
        <dbReference type="ARBA" id="ARBA00023136"/>
    </source>
</evidence>
<name>A0A0D4BYI8_9MICC</name>
<evidence type="ECO:0000256" key="4">
    <source>
        <dbReference type="ARBA" id="ARBA00022989"/>
    </source>
</evidence>
<evidence type="ECO:0000256" key="3">
    <source>
        <dbReference type="ARBA" id="ARBA00022692"/>
    </source>
</evidence>
<feature type="domain" description="Type II secretion system protein GspF" evidence="7">
    <location>
        <begin position="177"/>
        <end position="300"/>
    </location>
</feature>
<dbReference type="PANTHER" id="PTHR35007:SF4">
    <property type="entry name" value="CONSERVED TRANSMEMBRANE PROTEIN-RELATED"/>
    <property type="match status" value="1"/>
</dbReference>
<feature type="transmembrane region" description="Helical" evidence="6">
    <location>
        <begin position="104"/>
        <end position="130"/>
    </location>
</feature>
<dbReference type="EMBL" id="CP011005">
    <property type="protein sequence ID" value="AJT41403.1"/>
    <property type="molecule type" value="Genomic_DNA"/>
</dbReference>
<dbReference type="OrthoDB" id="5185234at2"/>
<evidence type="ECO:0000313" key="9">
    <source>
        <dbReference type="Proteomes" id="UP000061839"/>
    </source>
</evidence>
<keyword evidence="2" id="KW-1003">Cell membrane</keyword>
<keyword evidence="9" id="KW-1185">Reference proteome</keyword>
<feature type="transmembrane region" description="Helical" evidence="6">
    <location>
        <begin position="283"/>
        <end position="303"/>
    </location>
</feature>
<evidence type="ECO:0000259" key="7">
    <source>
        <dbReference type="Pfam" id="PF00482"/>
    </source>
</evidence>
<dbReference type="PANTHER" id="PTHR35007">
    <property type="entry name" value="INTEGRAL MEMBRANE PROTEIN-RELATED"/>
    <property type="match status" value="1"/>
</dbReference>
<organism evidence="8 9">
    <name type="scientific">Psychromicrobium lacuslunae</name>
    <dbReference type="NCBI Taxonomy" id="1618207"/>
    <lineage>
        <taxon>Bacteria</taxon>
        <taxon>Bacillati</taxon>
        <taxon>Actinomycetota</taxon>
        <taxon>Actinomycetes</taxon>
        <taxon>Micrococcales</taxon>
        <taxon>Micrococcaceae</taxon>
        <taxon>Psychromicrobium</taxon>
    </lineage>
</organism>
<keyword evidence="5 6" id="KW-0472">Membrane</keyword>
<keyword evidence="3 6" id="KW-0812">Transmembrane</keyword>
<feature type="transmembrane region" description="Helical" evidence="6">
    <location>
        <begin position="136"/>
        <end position="158"/>
    </location>
</feature>
<dbReference type="KEGG" id="ari:UM93_07520"/>
<dbReference type="Pfam" id="PF00482">
    <property type="entry name" value="T2SSF"/>
    <property type="match status" value="1"/>
</dbReference>
<dbReference type="HOGENOM" id="CLU_056917_1_0_11"/>
<dbReference type="Proteomes" id="UP000061839">
    <property type="component" value="Chromosome"/>
</dbReference>
<protein>
    <recommendedName>
        <fullName evidence="7">Type II secretion system protein GspF domain-containing protein</fullName>
    </recommendedName>
</protein>
<feature type="transmembrane region" description="Helical" evidence="6">
    <location>
        <begin position="6"/>
        <end position="28"/>
    </location>
</feature>
<evidence type="ECO:0000256" key="6">
    <source>
        <dbReference type="SAM" id="Phobius"/>
    </source>
</evidence>
<accession>A0A0D4BYI8</accession>
<evidence type="ECO:0000256" key="2">
    <source>
        <dbReference type="ARBA" id="ARBA00022475"/>
    </source>
</evidence>
<dbReference type="PATRIC" id="fig|1618207.4.peg.1522"/>
<evidence type="ECO:0000256" key="1">
    <source>
        <dbReference type="ARBA" id="ARBA00004651"/>
    </source>
</evidence>